<feature type="transmembrane region" description="Helical" evidence="1">
    <location>
        <begin position="80"/>
        <end position="100"/>
    </location>
</feature>
<keyword evidence="1" id="KW-1133">Transmembrane helix</keyword>
<feature type="transmembrane region" description="Helical" evidence="1">
    <location>
        <begin position="36"/>
        <end position="56"/>
    </location>
</feature>
<accession>A0AAE3FX48</accession>
<evidence type="ECO:0000256" key="1">
    <source>
        <dbReference type="SAM" id="Phobius"/>
    </source>
</evidence>
<name>A0AAE3FX48_9EURY</name>
<dbReference type="EMBL" id="JAKRVX010000002">
    <property type="protein sequence ID" value="MCL9816810.1"/>
    <property type="molecule type" value="Genomic_DNA"/>
</dbReference>
<reference evidence="2" key="1">
    <citation type="journal article" date="2022" name="Syst. Appl. Microbiol.">
        <title>Natronocalculus amylovorans gen. nov., sp. nov., and Natranaeroarchaeum aerophilus sp. nov., dominant culturable amylolytic natronoarchaea from hypersaline soda lakes in southwestern Siberia.</title>
        <authorList>
            <person name="Sorokin D.Y."/>
            <person name="Elcheninov A.G."/>
            <person name="Khizhniak T.V."/>
            <person name="Koenen M."/>
            <person name="Bale N.J."/>
            <person name="Damste J.S.S."/>
            <person name="Kublanov I.V."/>
        </authorList>
    </citation>
    <scope>NUCLEOTIDE SEQUENCE</scope>
    <source>
        <strain evidence="2">AArc-St2</strain>
    </source>
</reference>
<keyword evidence="3" id="KW-1185">Reference proteome</keyword>
<comment type="caution">
    <text evidence="2">The sequence shown here is derived from an EMBL/GenBank/DDBJ whole genome shotgun (WGS) entry which is preliminary data.</text>
</comment>
<evidence type="ECO:0000313" key="2">
    <source>
        <dbReference type="EMBL" id="MCL9816810.1"/>
    </source>
</evidence>
<gene>
    <name evidence="2" type="ORF">AArcSt2_07630</name>
</gene>
<keyword evidence="1" id="KW-0472">Membrane</keyword>
<sequence length="117" mass="12976">MYLTTLLLCGVLTAFLFSAVIYFDAARREVPAATRLFGIVFVAVTSLGAFLMPYLFTAELSYLYFQIIKETAITVHPREFMIVSITAGVILSALAALIYVTSSRVWYAGMQTDVETQ</sequence>
<keyword evidence="1" id="KW-0812">Transmembrane</keyword>
<protein>
    <submittedName>
        <fullName evidence="2">Uncharacterized protein</fullName>
    </submittedName>
</protein>
<reference evidence="2" key="2">
    <citation type="submission" date="2022-02" db="EMBL/GenBank/DDBJ databases">
        <authorList>
            <person name="Elcheninov A.G."/>
            <person name="Sorokin D.Y."/>
            <person name="Kublanov I.V."/>
        </authorList>
    </citation>
    <scope>NUCLEOTIDE SEQUENCE</scope>
    <source>
        <strain evidence="2">AArc-St2</strain>
    </source>
</reference>
<proteinExistence type="predicted"/>
<feature type="transmembrane region" description="Helical" evidence="1">
    <location>
        <begin position="6"/>
        <end position="24"/>
    </location>
</feature>
<dbReference type="AlphaFoldDB" id="A0AAE3FX48"/>
<dbReference type="RefSeq" id="WP_250583672.1">
    <property type="nucleotide sequence ID" value="NZ_JAKRVX010000002.1"/>
</dbReference>
<organism evidence="2 3">
    <name type="scientific">Natronocalculus amylovorans</name>
    <dbReference type="NCBI Taxonomy" id="2917812"/>
    <lineage>
        <taxon>Archaea</taxon>
        <taxon>Methanobacteriati</taxon>
        <taxon>Methanobacteriota</taxon>
        <taxon>Stenosarchaea group</taxon>
        <taxon>Halobacteria</taxon>
        <taxon>Halobacteriales</taxon>
        <taxon>Haloferacaceae</taxon>
        <taxon>Natronocalculus</taxon>
    </lineage>
</organism>
<dbReference type="Proteomes" id="UP001203207">
    <property type="component" value="Unassembled WGS sequence"/>
</dbReference>
<evidence type="ECO:0000313" key="3">
    <source>
        <dbReference type="Proteomes" id="UP001203207"/>
    </source>
</evidence>